<dbReference type="Pfam" id="PF00795">
    <property type="entry name" value="CN_hydrolase"/>
    <property type="match status" value="1"/>
</dbReference>
<evidence type="ECO:0000256" key="8">
    <source>
        <dbReference type="PIRNR" id="PIRNR006630"/>
    </source>
</evidence>
<dbReference type="PROSITE" id="PS50263">
    <property type="entry name" value="CN_HYDROLASE"/>
    <property type="match status" value="1"/>
</dbReference>
<dbReference type="GO" id="GO:0009435">
    <property type="term" value="P:NAD+ biosynthetic process"/>
    <property type="evidence" value="ECO:0007669"/>
    <property type="project" value="UniProtKB-UniRule"/>
</dbReference>
<proteinExistence type="inferred from homology"/>
<dbReference type="InterPro" id="IPR014729">
    <property type="entry name" value="Rossmann-like_a/b/a_fold"/>
</dbReference>
<dbReference type="HAMAP" id="MF_02090">
    <property type="entry name" value="NadE_glutamine_dep"/>
    <property type="match status" value="1"/>
</dbReference>
<reference evidence="11 12" key="1">
    <citation type="submission" date="2016-11" db="EMBL/GenBank/DDBJ databases">
        <authorList>
            <person name="Jaros S."/>
            <person name="Januszkiewicz K."/>
            <person name="Wedrychowicz H."/>
        </authorList>
    </citation>
    <scope>NUCLEOTIDE SEQUENCE [LARGE SCALE GENOMIC DNA]</scope>
    <source>
        <strain evidence="11 12">CECT 7868</strain>
    </source>
</reference>
<dbReference type="InterPro" id="IPR036526">
    <property type="entry name" value="C-N_Hydrolase_sf"/>
</dbReference>
<feature type="binding site" evidence="7">
    <location>
        <position position="191"/>
    </location>
    <ligand>
        <name>L-glutamine</name>
        <dbReference type="ChEBI" id="CHEBI:58359"/>
    </ligand>
</feature>
<feature type="binding site" evidence="7">
    <location>
        <position position="483"/>
    </location>
    <ligand>
        <name>deamido-NAD(+)</name>
        <dbReference type="ChEBI" id="CHEBI:58437"/>
        <note>ligand shared between two neighboring subunits</note>
    </ligand>
</feature>
<dbReference type="GO" id="GO:0005524">
    <property type="term" value="F:ATP binding"/>
    <property type="evidence" value="ECO:0007669"/>
    <property type="project" value="UniProtKB-UniRule"/>
</dbReference>
<dbReference type="CDD" id="cd00553">
    <property type="entry name" value="NAD_synthase"/>
    <property type="match status" value="1"/>
</dbReference>
<keyword evidence="5 7" id="KW-0067">ATP-binding</keyword>
<dbReference type="InterPro" id="IPR003010">
    <property type="entry name" value="C-N_Hydrolase"/>
</dbReference>
<dbReference type="CDD" id="cd07570">
    <property type="entry name" value="GAT_Gln-NAD-synth"/>
    <property type="match status" value="1"/>
</dbReference>
<comment type="similarity">
    <text evidence="2 7 8">In the C-terminal section; belongs to the NAD synthetase family.</text>
</comment>
<accession>A0A1M6A6A8</accession>
<evidence type="ECO:0000256" key="1">
    <source>
        <dbReference type="ARBA" id="ARBA00005188"/>
    </source>
</evidence>
<evidence type="ECO:0000256" key="7">
    <source>
        <dbReference type="HAMAP-Rule" id="MF_02090"/>
    </source>
</evidence>
<dbReference type="PANTHER" id="PTHR23090">
    <property type="entry name" value="NH 3 /GLUTAMINE-DEPENDENT NAD + SYNTHETASE"/>
    <property type="match status" value="1"/>
</dbReference>
<dbReference type="GO" id="GO:0005737">
    <property type="term" value="C:cytoplasm"/>
    <property type="evidence" value="ECO:0007669"/>
    <property type="project" value="InterPro"/>
</dbReference>
<comment type="similarity">
    <text evidence="9">Belongs to the NAD synthetase family.</text>
</comment>
<evidence type="ECO:0000313" key="11">
    <source>
        <dbReference type="EMBL" id="SHI31986.1"/>
    </source>
</evidence>
<keyword evidence="6 7" id="KW-0520">NAD</keyword>
<sequence length="670" mass="73851">MIVSSASINQTPRDWTGNISRIQAVIDQAAKAGATLIVTPELGISGYGCEDYFYQEKLTDTALQALSRLRIPDGVLVTVGLPVLFCNRLYNAVALLQNSPDSQIIQGMAFKKQLAMNGIHYEARWFSRWESGSVVYTDQITGYPIPVGDPTFDYQGYRIGFETCEESWVPNRSARALFDRGVDIIINASASHFAIGKFATRKQMVIDGSRTFGAAYIYSNLNGCESGRAVYDGGCLIASGGDIIAQGERLHFTDSAIICAAIDAHDNRLVQQMNSQTAELNNIMTDTICLDTHPGDVAASPEASAVTSVPPVSVPPLQPWETSAGLHHEEAIRAVALGLRDWSKKTATNGFALSLSGGADSALVAVATHLSVYLELSEYKRKGRQLSTHLARFLPETSADGRLLSDIPSLTKRIMHHYMLTLYQGTGNSSETTLNAAKSVATGTGACFDSWDIDPLIKSYQALSEKTIARPLTWEQDDIPLQNIQARVRAPGIWMLANIDNKLLLTTSNMSEGAVGYVTMDGDSSGVLAPISGITKGRILNILSWLNTTGILVDETPYPLPCLQPVVDQRPTAELRPEQQNDEDDLMPFAILDRIVELFMVKRKCQQTIFETLTGEFPHYSHHQLNHYVELFFRLFKRNQWKRERQAPGFHIEVNSLDPKTYGRFSLFTG</sequence>
<comment type="catalytic activity">
    <reaction evidence="7 8">
        <text>deamido-NAD(+) + L-glutamine + ATP + H2O = L-glutamate + AMP + diphosphate + NAD(+) + H(+)</text>
        <dbReference type="Rhea" id="RHEA:24384"/>
        <dbReference type="ChEBI" id="CHEBI:15377"/>
        <dbReference type="ChEBI" id="CHEBI:15378"/>
        <dbReference type="ChEBI" id="CHEBI:29985"/>
        <dbReference type="ChEBI" id="CHEBI:30616"/>
        <dbReference type="ChEBI" id="CHEBI:33019"/>
        <dbReference type="ChEBI" id="CHEBI:57540"/>
        <dbReference type="ChEBI" id="CHEBI:58359"/>
        <dbReference type="ChEBI" id="CHEBI:58437"/>
        <dbReference type="ChEBI" id="CHEBI:456215"/>
        <dbReference type="EC" id="6.3.5.1"/>
    </reaction>
</comment>
<feature type="binding site" evidence="7">
    <location>
        <position position="197"/>
    </location>
    <ligand>
        <name>L-glutamine</name>
        <dbReference type="ChEBI" id="CHEBI:58359"/>
    </ligand>
</feature>
<dbReference type="InterPro" id="IPR014445">
    <property type="entry name" value="Gln-dep_NAD_synthase"/>
</dbReference>
<comment type="pathway">
    <text evidence="1 7 8">Cofactor biosynthesis; NAD(+) biosynthesis; NAD(+) from deamido-NAD(+) (L-Gln route): step 1/1.</text>
</comment>
<dbReference type="Pfam" id="PF02540">
    <property type="entry name" value="NAD_synthase"/>
    <property type="match status" value="1"/>
</dbReference>
<dbReference type="GO" id="GO:0008795">
    <property type="term" value="F:NAD+ synthase activity"/>
    <property type="evidence" value="ECO:0007669"/>
    <property type="project" value="UniProtKB-UniRule"/>
</dbReference>
<evidence type="ECO:0000256" key="6">
    <source>
        <dbReference type="ARBA" id="ARBA00023027"/>
    </source>
</evidence>
<feature type="binding site" evidence="7">
    <location>
        <position position="507"/>
    </location>
    <ligand>
        <name>ATP</name>
        <dbReference type="ChEBI" id="CHEBI:30616"/>
    </ligand>
</feature>
<evidence type="ECO:0000256" key="5">
    <source>
        <dbReference type="ARBA" id="ARBA00022840"/>
    </source>
</evidence>
<protein>
    <recommendedName>
        <fullName evidence="7 8">Glutamine-dependent NAD(+) synthetase</fullName>
        <ecNumber evidence="7 8">6.3.5.1</ecNumber>
    </recommendedName>
    <alternativeName>
        <fullName evidence="7 8">NAD(+) synthase [glutamine-hydrolyzing]</fullName>
    </alternativeName>
</protein>
<dbReference type="EC" id="6.3.5.1" evidence="7 8"/>
<evidence type="ECO:0000256" key="2">
    <source>
        <dbReference type="ARBA" id="ARBA00007145"/>
    </source>
</evidence>
<feature type="active site" description="For glutaminase activity" evidence="7">
    <location>
        <position position="111"/>
    </location>
</feature>
<dbReference type="PIRSF" id="PIRSF006630">
    <property type="entry name" value="NADS_GAT"/>
    <property type="match status" value="1"/>
</dbReference>
<dbReference type="STRING" id="1216006.VA7868_03490"/>
<evidence type="ECO:0000256" key="3">
    <source>
        <dbReference type="ARBA" id="ARBA00022598"/>
    </source>
</evidence>
<evidence type="ECO:0000259" key="10">
    <source>
        <dbReference type="PROSITE" id="PS50263"/>
    </source>
</evidence>
<dbReference type="InterPro" id="IPR022310">
    <property type="entry name" value="NAD/GMP_synthase"/>
</dbReference>
<dbReference type="AlphaFoldDB" id="A0A1M6A6A8"/>
<keyword evidence="3 7" id="KW-0436">Ligase</keyword>
<dbReference type="EMBL" id="FQXZ01000039">
    <property type="protein sequence ID" value="SHI31986.1"/>
    <property type="molecule type" value="Genomic_DNA"/>
</dbReference>
<dbReference type="UniPathway" id="UPA00253">
    <property type="reaction ID" value="UER00334"/>
</dbReference>
<dbReference type="GO" id="GO:0003952">
    <property type="term" value="F:NAD+ synthase (glutamine-hydrolyzing) activity"/>
    <property type="evidence" value="ECO:0007669"/>
    <property type="project" value="UniProtKB-UniRule"/>
</dbReference>
<feature type="binding site" evidence="7">
    <location>
        <position position="642"/>
    </location>
    <ligand>
        <name>deamido-NAD(+)</name>
        <dbReference type="ChEBI" id="CHEBI:58437"/>
        <note>ligand shared between two neighboring subunits</note>
    </ligand>
</feature>
<dbReference type="Proteomes" id="UP000184608">
    <property type="component" value="Unassembled WGS sequence"/>
</dbReference>
<keyword evidence="4 7" id="KW-0547">Nucleotide-binding</keyword>
<gene>
    <name evidence="11" type="primary">nadE_2</name>
    <name evidence="7" type="synonym">nadE</name>
    <name evidence="11" type="ORF">VA7868_03490</name>
</gene>
<feature type="binding site" evidence="7">
    <location>
        <position position="512"/>
    </location>
    <ligand>
        <name>deamido-NAD(+)</name>
        <dbReference type="ChEBI" id="CHEBI:58437"/>
        <note>ligand shared between two neighboring subunits</note>
    </ligand>
</feature>
<evidence type="ECO:0000256" key="9">
    <source>
        <dbReference type="RuleBase" id="RU003811"/>
    </source>
</evidence>
<feature type="domain" description="CN hydrolase" evidence="10">
    <location>
        <begin position="1"/>
        <end position="264"/>
    </location>
</feature>
<keyword evidence="12" id="KW-1185">Reference proteome</keyword>
<dbReference type="InterPro" id="IPR003694">
    <property type="entry name" value="NAD_synthase"/>
</dbReference>
<dbReference type="NCBIfam" id="TIGR00552">
    <property type="entry name" value="nadE"/>
    <property type="match status" value="1"/>
</dbReference>
<dbReference type="GO" id="GO:0004359">
    <property type="term" value="F:glutaminase activity"/>
    <property type="evidence" value="ECO:0007669"/>
    <property type="project" value="InterPro"/>
</dbReference>
<dbReference type="PANTHER" id="PTHR23090:SF9">
    <property type="entry name" value="GLUTAMINE-DEPENDENT NAD(+) SYNTHETASE"/>
    <property type="match status" value="1"/>
</dbReference>
<dbReference type="RefSeq" id="WP_073605097.1">
    <property type="nucleotide sequence ID" value="NZ_FQXZ01000039.1"/>
</dbReference>
<organism evidence="11 12">
    <name type="scientific">Vibrio aerogenes CECT 7868</name>
    <dbReference type="NCBI Taxonomy" id="1216006"/>
    <lineage>
        <taxon>Bacteria</taxon>
        <taxon>Pseudomonadati</taxon>
        <taxon>Pseudomonadota</taxon>
        <taxon>Gammaproteobacteria</taxon>
        <taxon>Vibrionales</taxon>
        <taxon>Vibrionaceae</taxon>
        <taxon>Vibrio</taxon>
    </lineage>
</organism>
<dbReference type="SUPFAM" id="SSF56317">
    <property type="entry name" value="Carbon-nitrogen hydrolase"/>
    <property type="match status" value="1"/>
</dbReference>
<dbReference type="Gene3D" id="3.40.50.620">
    <property type="entry name" value="HUPs"/>
    <property type="match status" value="1"/>
</dbReference>
<comment type="caution">
    <text evidence="7">Lacks conserved residue(s) required for the propagation of feature annotation.</text>
</comment>
<name>A0A1M6A6A8_9VIBR</name>
<feature type="active site" description="Proton acceptor; for glutaminase activity" evidence="7">
    <location>
        <position position="41"/>
    </location>
</feature>
<evidence type="ECO:0000313" key="12">
    <source>
        <dbReference type="Proteomes" id="UP000184608"/>
    </source>
</evidence>
<feature type="active site" description="Nucleophile; for glutaminase activity" evidence="7">
    <location>
        <position position="164"/>
    </location>
</feature>
<comment type="function">
    <text evidence="7">Catalyzes the ATP-dependent amidation of deamido-NAD to form NAD. Uses L-glutamine as a nitrogen source.</text>
</comment>
<evidence type="ECO:0000256" key="4">
    <source>
        <dbReference type="ARBA" id="ARBA00022741"/>
    </source>
</evidence>
<dbReference type="Gene3D" id="3.60.110.10">
    <property type="entry name" value="Carbon-nitrogen hydrolase"/>
    <property type="match status" value="1"/>
</dbReference>
<dbReference type="OrthoDB" id="9760188at2"/>
<dbReference type="SUPFAM" id="SSF52402">
    <property type="entry name" value="Adenine nucleotide alpha hydrolases-like"/>
    <property type="match status" value="1"/>
</dbReference>